<dbReference type="AlphaFoldDB" id="A0A7J6I164"/>
<reference evidence="1 2" key="1">
    <citation type="journal article" date="2020" name="bioRxiv">
        <title>Sequence and annotation of 42 cannabis genomes reveals extensive copy number variation in cannabinoid synthesis and pathogen resistance genes.</title>
        <authorList>
            <person name="Mckernan K.J."/>
            <person name="Helbert Y."/>
            <person name="Kane L.T."/>
            <person name="Ebling H."/>
            <person name="Zhang L."/>
            <person name="Liu B."/>
            <person name="Eaton Z."/>
            <person name="Mclaughlin S."/>
            <person name="Kingan S."/>
            <person name="Baybayan P."/>
            <person name="Concepcion G."/>
            <person name="Jordan M."/>
            <person name="Riva A."/>
            <person name="Barbazuk W."/>
            <person name="Harkins T."/>
        </authorList>
    </citation>
    <scope>NUCLEOTIDE SEQUENCE [LARGE SCALE GENOMIC DNA]</scope>
    <source>
        <strain evidence="2">cv. Jamaican Lion 4</strain>
        <tissue evidence="1">Leaf</tissue>
    </source>
</reference>
<proteinExistence type="predicted"/>
<name>A0A7J6I164_CANSA</name>
<evidence type="ECO:0000313" key="1">
    <source>
        <dbReference type="EMBL" id="KAF4401312.1"/>
    </source>
</evidence>
<accession>A0A7J6I164</accession>
<dbReference type="Proteomes" id="UP000583929">
    <property type="component" value="Unassembled WGS sequence"/>
</dbReference>
<keyword evidence="2" id="KW-1185">Reference proteome</keyword>
<protein>
    <submittedName>
        <fullName evidence="1">Uncharacterized protein</fullName>
    </submittedName>
</protein>
<evidence type="ECO:0000313" key="2">
    <source>
        <dbReference type="Proteomes" id="UP000583929"/>
    </source>
</evidence>
<comment type="caution">
    <text evidence="1">The sequence shown here is derived from an EMBL/GenBank/DDBJ whole genome shotgun (WGS) entry which is preliminary data.</text>
</comment>
<organism evidence="1 2">
    <name type="scientific">Cannabis sativa</name>
    <name type="common">Hemp</name>
    <name type="synonym">Marijuana</name>
    <dbReference type="NCBI Taxonomy" id="3483"/>
    <lineage>
        <taxon>Eukaryota</taxon>
        <taxon>Viridiplantae</taxon>
        <taxon>Streptophyta</taxon>
        <taxon>Embryophyta</taxon>
        <taxon>Tracheophyta</taxon>
        <taxon>Spermatophyta</taxon>
        <taxon>Magnoliopsida</taxon>
        <taxon>eudicotyledons</taxon>
        <taxon>Gunneridae</taxon>
        <taxon>Pentapetalae</taxon>
        <taxon>rosids</taxon>
        <taxon>fabids</taxon>
        <taxon>Rosales</taxon>
        <taxon>Cannabaceae</taxon>
        <taxon>Cannabis</taxon>
    </lineage>
</organism>
<gene>
    <name evidence="1" type="ORF">G4B88_014153</name>
</gene>
<dbReference type="EMBL" id="JAATIQ010000013">
    <property type="protein sequence ID" value="KAF4401312.1"/>
    <property type="molecule type" value="Genomic_DNA"/>
</dbReference>
<sequence>MHSCSGVAGSSMIGSHLSILEPDSASTLFSGGGSSAGFITTAGLLTGVGPVGSMEVTILFSSGPGCIPGKSTCEVSAFSSHGTCIAVWFTLCTEDLPYIILTVPEGVIEVTLEVVGGVPNPVLLPASWQVHQKIWQGLLVNCFLLETYHSSNADNYCKKIDCIRCLNEVLLGLLIVSLIMHKGQLMVFLETSSLDSVAQSCYRNIQLVHYMSSLDIRISKSTLGRGLRFLINSKPPYGTTGPFPLYKTSAFWSGLIFNNVQLAFDSLLALTPCAVVVSTFPKPSAALTIEGTFTMSLQSYPIFFFLVKWLWTMSRQSFARVRHYVVELLHLLCIQLDYLLCFFPDLVFHQLWTLVMQTAGSPLQHDLVLLRFIGFHDINIVNPAPGLKLAETQSCWILVISCECFGISAANSTSLKSEVFDEGTAAPPCCNSCVNVTKILRQRLLKRISSAISPHAPKSFQTETRLHLELESALQNSNSSLNFLPSTQLVGKDNSIPLPELTN</sequence>